<evidence type="ECO:0000256" key="1">
    <source>
        <dbReference type="ARBA" id="ARBA00004651"/>
    </source>
</evidence>
<feature type="transmembrane region" description="Helical" evidence="7">
    <location>
        <begin position="322"/>
        <end position="345"/>
    </location>
</feature>
<comment type="subcellular location">
    <subcellularLocation>
        <location evidence="1">Cell membrane</location>
        <topology evidence="1">Multi-pass membrane protein</topology>
    </subcellularLocation>
</comment>
<dbReference type="GO" id="GO:0005886">
    <property type="term" value="C:plasma membrane"/>
    <property type="evidence" value="ECO:0007669"/>
    <property type="project" value="UniProtKB-SubCell"/>
</dbReference>
<feature type="transmembrane region" description="Helical" evidence="7">
    <location>
        <begin position="447"/>
        <end position="477"/>
    </location>
</feature>
<feature type="transmembrane region" description="Helical" evidence="7">
    <location>
        <begin position="291"/>
        <end position="310"/>
    </location>
</feature>
<reference evidence="8" key="1">
    <citation type="submission" date="2016-07" db="EMBL/GenBank/DDBJ databases">
        <title>Microvirga ossetica sp. nov. a new species of rhizobia isolated from root nodules of the legume species Vicia alpestris Steven originated from North Ossetia region in the Caucasus.</title>
        <authorList>
            <person name="Safronova V.I."/>
            <person name="Kuznetsova I.G."/>
            <person name="Sazanova A.L."/>
            <person name="Belimov A."/>
            <person name="Andronov E."/>
            <person name="Osledkin Y.S."/>
            <person name="Onishchuk O.P."/>
            <person name="Kurchak O.N."/>
            <person name="Shaposhnikov A.I."/>
            <person name="Willems A."/>
            <person name="Tikhonovich I.A."/>
        </authorList>
    </citation>
    <scope>NUCLEOTIDE SEQUENCE [LARGE SCALE GENOMIC DNA]</scope>
    <source>
        <strain evidence="8">V5/3M</strain>
    </source>
</reference>
<feature type="transmembrane region" description="Helical" evidence="7">
    <location>
        <begin position="258"/>
        <end position="279"/>
    </location>
</feature>
<evidence type="ECO:0000256" key="2">
    <source>
        <dbReference type="ARBA" id="ARBA00007430"/>
    </source>
</evidence>
<evidence type="ECO:0000256" key="5">
    <source>
        <dbReference type="ARBA" id="ARBA00022989"/>
    </source>
</evidence>
<accession>A0A1B2EAB6</accession>
<keyword evidence="3" id="KW-1003">Cell membrane</keyword>
<dbReference type="CDD" id="cd13127">
    <property type="entry name" value="MATE_tuaB_like"/>
    <property type="match status" value="1"/>
</dbReference>
<organism evidence="8">
    <name type="scientific">Microvirga ossetica</name>
    <dbReference type="NCBI Taxonomy" id="1882682"/>
    <lineage>
        <taxon>Bacteria</taxon>
        <taxon>Pseudomonadati</taxon>
        <taxon>Pseudomonadota</taxon>
        <taxon>Alphaproteobacteria</taxon>
        <taxon>Hyphomicrobiales</taxon>
        <taxon>Methylobacteriaceae</taxon>
        <taxon>Microvirga</taxon>
    </lineage>
</organism>
<evidence type="ECO:0000256" key="4">
    <source>
        <dbReference type="ARBA" id="ARBA00022692"/>
    </source>
</evidence>
<proteinExistence type="inferred from homology"/>
<feature type="transmembrane region" description="Helical" evidence="7">
    <location>
        <begin position="45"/>
        <end position="71"/>
    </location>
</feature>
<dbReference type="Pfam" id="PF13440">
    <property type="entry name" value="Polysacc_synt_3"/>
    <property type="match status" value="1"/>
</dbReference>
<feature type="transmembrane region" description="Helical" evidence="7">
    <location>
        <begin position="160"/>
        <end position="193"/>
    </location>
</feature>
<dbReference type="PANTHER" id="PTHR30250:SF10">
    <property type="entry name" value="LIPOPOLYSACCHARIDE BIOSYNTHESIS PROTEIN WZXC"/>
    <property type="match status" value="1"/>
</dbReference>
<comment type="similarity">
    <text evidence="2">Belongs to the polysaccharide synthase family.</text>
</comment>
<name>A0A1B2EAB6_9HYPH</name>
<feature type="transmembrane region" description="Helical" evidence="7">
    <location>
        <begin position="208"/>
        <end position="227"/>
    </location>
</feature>
<feature type="transmembrane region" description="Helical" evidence="7">
    <location>
        <begin position="357"/>
        <end position="375"/>
    </location>
</feature>
<gene>
    <name evidence="8" type="ORF">BB934_00675</name>
</gene>
<feature type="transmembrane region" description="Helical" evidence="7">
    <location>
        <begin position="381"/>
        <end position="402"/>
    </location>
</feature>
<feature type="transmembrane region" description="Helical" evidence="7">
    <location>
        <begin position="118"/>
        <end position="139"/>
    </location>
</feature>
<keyword evidence="5 7" id="KW-1133">Transmembrane helix</keyword>
<feature type="transmembrane region" description="Helical" evidence="7">
    <location>
        <begin position="234"/>
        <end position="252"/>
    </location>
</feature>
<keyword evidence="6 7" id="KW-0472">Membrane</keyword>
<dbReference type="InterPro" id="IPR050833">
    <property type="entry name" value="Poly_Biosynth_Transport"/>
</dbReference>
<feature type="transmembrane region" description="Helical" evidence="7">
    <location>
        <begin position="414"/>
        <end position="435"/>
    </location>
</feature>
<evidence type="ECO:0000313" key="8">
    <source>
        <dbReference type="EMBL" id="ANY76911.1"/>
    </source>
</evidence>
<dbReference type="PANTHER" id="PTHR30250">
    <property type="entry name" value="PST FAMILY PREDICTED COLANIC ACID TRANSPORTER"/>
    <property type="match status" value="1"/>
</dbReference>
<protein>
    <recommendedName>
        <fullName evidence="9">Lipopolysaccharide biosynthesis protein</fullName>
    </recommendedName>
</protein>
<dbReference type="AlphaFoldDB" id="A0A1B2EAB6"/>
<sequence length="488" mass="51900">MFSRQELNRKVAAGAVWTHLAFVSTRLITLINIAVLARILGTDDFGLVAAGLAVLALLEAVSEGGVGAAVVWRRQDPEKTAAVAMTISIIGAVLIGGAAFFAAPLVAEMFFDHRSVDIIRALSVCLILSGPSSVFVGILQRDLAFRKRVIPEILKAFTKTVVGVALALSGFGAWSLVYGHIAGMVIGLVALWWLSGWSPRLSLDRETVSSILPFGIQMTLVTILSVLSKNADYMLVGHFLDVATLGIYVLAFSLTDQIILGISWAASQALFPAYGAIQADLPALRRSYEDSLTAIAALTLPAAAGLAIVAEPLVQVLYGEKWSQVIPVVQVLAIYAMVHSVAFNLGDLFKATGRPWVLTWTNVLALMCAPAVAVVSTRWGIIGFAVGQIGLMAGFSIVRLVIADRLVGIGPKIFLRALRWPLLSTLVMAGATIGVDKFVHIEGALPRLIALIAVGCISYVIVLSITAPSLLFAVAAFTRLKRQPLLSP</sequence>
<dbReference type="EMBL" id="CP016616">
    <property type="protein sequence ID" value="ANY76911.1"/>
    <property type="molecule type" value="Genomic_DNA"/>
</dbReference>
<evidence type="ECO:0008006" key="9">
    <source>
        <dbReference type="Google" id="ProtNLM"/>
    </source>
</evidence>
<evidence type="ECO:0000256" key="3">
    <source>
        <dbReference type="ARBA" id="ARBA00022475"/>
    </source>
</evidence>
<evidence type="ECO:0000256" key="6">
    <source>
        <dbReference type="ARBA" id="ARBA00023136"/>
    </source>
</evidence>
<evidence type="ECO:0000256" key="7">
    <source>
        <dbReference type="SAM" id="Phobius"/>
    </source>
</evidence>
<feature type="transmembrane region" description="Helical" evidence="7">
    <location>
        <begin position="12"/>
        <end position="39"/>
    </location>
</feature>
<feature type="transmembrane region" description="Helical" evidence="7">
    <location>
        <begin position="83"/>
        <end position="106"/>
    </location>
</feature>
<keyword evidence="4 7" id="KW-0812">Transmembrane</keyword>
<dbReference type="KEGG" id="moc:BB934_00675"/>